<dbReference type="Pfam" id="PF03548">
    <property type="entry name" value="LolA"/>
    <property type="match status" value="1"/>
</dbReference>
<proteinExistence type="predicted"/>
<evidence type="ECO:0000313" key="2">
    <source>
        <dbReference type="EMBL" id="KGB22399.1"/>
    </source>
</evidence>
<dbReference type="PANTHER" id="PTHR35869">
    <property type="entry name" value="OUTER-MEMBRANE LIPOPROTEIN CARRIER PROTEIN"/>
    <property type="match status" value="1"/>
</dbReference>
<name>A0A094YP54_9PROT</name>
<dbReference type="AlphaFoldDB" id="A0A094YP54"/>
<dbReference type="Gene3D" id="2.50.20.10">
    <property type="entry name" value="Lipoprotein localisation LolA/LolB/LppX"/>
    <property type="match status" value="1"/>
</dbReference>
<dbReference type="CDD" id="cd16325">
    <property type="entry name" value="LolA"/>
    <property type="match status" value="1"/>
</dbReference>
<sequence length="234" mass="25098">MTMVSRAFSSFRHGLVAGAVLLLPVIAGGSVSVASAQEAGARMSVPQQEAAAPESAPLSDSDRAWLAKIEQALNSATTFQARMQQLDADGKRTTGVVWMKRPGQMRLAYDPPTPLLLVANDGKVVFRDNQLDQTTVIPMERTPLGLLLRQHVSLSDDVTITGFAHEGGLVQVSLVRTSSPGDGSLTLVFHDKPVSLRSWSVLDSQGRETRVTLFDVHTGISIPANTFTLPAQPE</sequence>
<dbReference type="OrthoDB" id="9800501at2"/>
<dbReference type="PATRIC" id="fig|104102.7.peg.2384"/>
<dbReference type="InterPro" id="IPR004564">
    <property type="entry name" value="OM_lipoprot_carrier_LolA-like"/>
</dbReference>
<comment type="caution">
    <text evidence="2">The sequence shown here is derived from an EMBL/GenBank/DDBJ whole genome shotgun (WGS) entry which is preliminary data.</text>
</comment>
<dbReference type="PANTHER" id="PTHR35869:SF1">
    <property type="entry name" value="OUTER-MEMBRANE LIPOPROTEIN CARRIER PROTEIN"/>
    <property type="match status" value="1"/>
</dbReference>
<dbReference type="EMBL" id="JOKM01000079">
    <property type="protein sequence ID" value="KGB22399.1"/>
    <property type="molecule type" value="Genomic_DNA"/>
</dbReference>
<reference evidence="2 3" key="1">
    <citation type="submission" date="2014-06" db="EMBL/GenBank/DDBJ databases">
        <title>Functional and comparative genomic analyses of the Drosophila gut microbiota identify candidate symbiosis factors.</title>
        <authorList>
            <person name="Newell P.D."/>
            <person name="Chaston J.M."/>
            <person name="Douglas A.E."/>
        </authorList>
    </citation>
    <scope>NUCLEOTIDE SEQUENCE [LARGE SCALE GENOMIC DNA]</scope>
    <source>
        <strain evidence="2 3">DmCS_006</strain>
    </source>
</reference>
<keyword evidence="3" id="KW-1185">Reference proteome</keyword>
<dbReference type="InterPro" id="IPR029046">
    <property type="entry name" value="LolA/LolB/LppX"/>
</dbReference>
<evidence type="ECO:0000256" key="1">
    <source>
        <dbReference type="ARBA" id="ARBA00022729"/>
    </source>
</evidence>
<protein>
    <submittedName>
        <fullName evidence="2">Outer-membrane lipoprotein carrier protein</fullName>
    </submittedName>
</protein>
<organism evidence="2 3">
    <name type="scientific">Acetobacter tropicalis</name>
    <dbReference type="NCBI Taxonomy" id="104102"/>
    <lineage>
        <taxon>Bacteria</taxon>
        <taxon>Pseudomonadati</taxon>
        <taxon>Pseudomonadota</taxon>
        <taxon>Alphaproteobacteria</taxon>
        <taxon>Acetobacterales</taxon>
        <taxon>Acetobacteraceae</taxon>
        <taxon>Acetobacter</taxon>
    </lineage>
</organism>
<accession>A0A094YP54</accession>
<gene>
    <name evidence="2" type="ORF">AtDm6_2410</name>
</gene>
<keyword evidence="1" id="KW-0732">Signal</keyword>
<dbReference type="Proteomes" id="UP000029448">
    <property type="component" value="Unassembled WGS sequence"/>
</dbReference>
<dbReference type="SUPFAM" id="SSF89392">
    <property type="entry name" value="Prokaryotic lipoproteins and lipoprotein localization factors"/>
    <property type="match status" value="1"/>
</dbReference>
<dbReference type="STRING" id="104102.AtDm6_2410"/>
<keyword evidence="2" id="KW-0449">Lipoprotein</keyword>
<evidence type="ECO:0000313" key="3">
    <source>
        <dbReference type="Proteomes" id="UP000029448"/>
    </source>
</evidence>